<organism evidence="2">
    <name type="scientific">uncultured Sulfurovum sp</name>
    <dbReference type="NCBI Taxonomy" id="269237"/>
    <lineage>
        <taxon>Bacteria</taxon>
        <taxon>Pseudomonadati</taxon>
        <taxon>Campylobacterota</taxon>
        <taxon>Epsilonproteobacteria</taxon>
        <taxon>Campylobacterales</taxon>
        <taxon>Sulfurovaceae</taxon>
        <taxon>Sulfurovum</taxon>
        <taxon>environmental samples</taxon>
    </lineage>
</organism>
<evidence type="ECO:0000313" key="2">
    <source>
        <dbReference type="EMBL" id="CAA6808270.1"/>
    </source>
</evidence>
<dbReference type="CDD" id="cd00130">
    <property type="entry name" value="PAS"/>
    <property type="match status" value="1"/>
</dbReference>
<evidence type="ECO:0000259" key="1">
    <source>
        <dbReference type="PROSITE" id="PS50112"/>
    </source>
</evidence>
<name>A0A6S6SRJ8_9BACT</name>
<dbReference type="PROSITE" id="PS50112">
    <property type="entry name" value="PAS"/>
    <property type="match status" value="1"/>
</dbReference>
<dbReference type="NCBIfam" id="TIGR00229">
    <property type="entry name" value="sensory_box"/>
    <property type="match status" value="1"/>
</dbReference>
<gene>
    <name evidence="2" type="ORF">HELGO_WM3846</name>
</gene>
<feature type="domain" description="PAS" evidence="1">
    <location>
        <begin position="25"/>
        <end position="60"/>
    </location>
</feature>
<sequence length="184" mass="21391">MIYRPILLNEEIKFSKKKFIVSKTDVEGKILFVNKNFCDITGYGHQELMGQPHSVLRHPDMPKAIFYMLWKSLLAGMEVSAIVKNVAKSGKFYWVIADFSMQRDERGRLKSFTSFKRAAPTHVSQNIENLYHGMISAERKGGIEASLLFLEIFLKDKQMSYSEYLEDLVEEKAIFSSWINFFKK</sequence>
<dbReference type="InterPro" id="IPR035965">
    <property type="entry name" value="PAS-like_dom_sf"/>
</dbReference>
<dbReference type="InterPro" id="IPR000014">
    <property type="entry name" value="PAS"/>
</dbReference>
<dbReference type="EMBL" id="CACVAX010000018">
    <property type="protein sequence ID" value="CAA6808270.1"/>
    <property type="molecule type" value="Genomic_DNA"/>
</dbReference>
<protein>
    <submittedName>
        <fullName evidence="2">SIGNAL-TRANSDUCTION SENSOR PROTEIN-PAS/PAC domain</fullName>
    </submittedName>
</protein>
<dbReference type="SUPFAM" id="SSF55785">
    <property type="entry name" value="PYP-like sensor domain (PAS domain)"/>
    <property type="match status" value="1"/>
</dbReference>
<proteinExistence type="predicted"/>
<dbReference type="Pfam" id="PF08447">
    <property type="entry name" value="PAS_3"/>
    <property type="match status" value="1"/>
</dbReference>
<reference evidence="2" key="1">
    <citation type="submission" date="2020-01" db="EMBL/GenBank/DDBJ databases">
        <authorList>
            <person name="Meier V. D."/>
            <person name="Meier V D."/>
        </authorList>
    </citation>
    <scope>NUCLEOTIDE SEQUENCE</scope>
    <source>
        <strain evidence="2">HLG_WM_MAG_04</strain>
    </source>
</reference>
<dbReference type="Gene3D" id="3.30.450.20">
    <property type="entry name" value="PAS domain"/>
    <property type="match status" value="1"/>
</dbReference>
<dbReference type="InterPro" id="IPR013655">
    <property type="entry name" value="PAS_fold_3"/>
</dbReference>
<dbReference type="AlphaFoldDB" id="A0A6S6SRJ8"/>
<accession>A0A6S6SRJ8</accession>